<evidence type="ECO:0000313" key="12">
    <source>
        <dbReference type="EMBL" id="OAA67002.1"/>
    </source>
</evidence>
<feature type="compositionally biased region" description="Polar residues" evidence="6">
    <location>
        <begin position="1456"/>
        <end position="1465"/>
    </location>
</feature>
<comment type="function">
    <text evidence="5">Multifunctional protein that exhibits several independent functions at different levels of the cellular processes. 5'-3' exonuclease component of the nonsense-mediated mRNA decay (NMD) which is a highly conserved mRNA degradation pathway, an RNA surveillance system whose role is to identify and rid cells of mRNA with premature termination codons and thus prevents accumulation of potentially harmful truncated proteins.</text>
</comment>
<dbReference type="InterPro" id="IPR040992">
    <property type="entry name" value="XRN1_D1"/>
</dbReference>
<feature type="compositionally biased region" description="Basic residues" evidence="6">
    <location>
        <begin position="1479"/>
        <end position="1490"/>
    </location>
</feature>
<comment type="subcellular location">
    <subcellularLocation>
        <location evidence="5">Cytoplasm</location>
    </subcellularLocation>
</comment>
<dbReference type="Pfam" id="PF18334">
    <property type="entry name" value="XRN1_D2_D3"/>
    <property type="match status" value="1"/>
</dbReference>
<dbReference type="GO" id="GO:0005737">
    <property type="term" value="C:cytoplasm"/>
    <property type="evidence" value="ECO:0007669"/>
    <property type="project" value="UniProtKB-SubCell"/>
</dbReference>
<comment type="similarity">
    <text evidence="4 5">Belongs to the 5'-3' exonuclease family.</text>
</comment>
<feature type="compositionally biased region" description="Gly residues" evidence="6">
    <location>
        <begin position="1352"/>
        <end position="1365"/>
    </location>
</feature>
<dbReference type="InterPro" id="IPR004859">
    <property type="entry name" value="Xrn1_N"/>
</dbReference>
<dbReference type="Gene3D" id="1.25.40.1050">
    <property type="match status" value="1"/>
</dbReference>
<dbReference type="CDD" id="cd18673">
    <property type="entry name" value="PIN_XRN1-2-like"/>
    <property type="match status" value="1"/>
</dbReference>
<feature type="region of interest" description="Disordered" evidence="6">
    <location>
        <begin position="503"/>
        <end position="525"/>
    </location>
</feature>
<dbReference type="InterPro" id="IPR047008">
    <property type="entry name" value="XRN1_SH3_sf"/>
</dbReference>
<accession>A0A162JCN3</accession>
<dbReference type="Pfam" id="PF17846">
    <property type="entry name" value="XRN_M"/>
    <property type="match status" value="2"/>
</dbReference>
<evidence type="ECO:0000256" key="2">
    <source>
        <dbReference type="ARBA" id="ARBA00022801"/>
    </source>
</evidence>
<dbReference type="InterPro" id="IPR041106">
    <property type="entry name" value="XRN1_D2_D3"/>
</dbReference>
<dbReference type="EC" id="3.1.13.-" evidence="5"/>
<keyword evidence="5" id="KW-0866">Nonsense-mediated mRNA decay</keyword>
<keyword evidence="5" id="KW-0963">Cytoplasm</keyword>
<dbReference type="GO" id="GO:0005634">
    <property type="term" value="C:nucleus"/>
    <property type="evidence" value="ECO:0007669"/>
    <property type="project" value="TreeGrafter"/>
</dbReference>
<dbReference type="OrthoDB" id="372487at2759"/>
<dbReference type="InterPro" id="IPR027073">
    <property type="entry name" value="5_3_exoribonuclease"/>
</dbReference>
<dbReference type="Gene3D" id="3.40.50.12390">
    <property type="match status" value="2"/>
</dbReference>
<feature type="domain" description="Xrn1 helical" evidence="8">
    <location>
        <begin position="506"/>
        <end position="731"/>
    </location>
</feature>
<dbReference type="PANTHER" id="PTHR12341:SF7">
    <property type="entry name" value="5'-3' EXORIBONUCLEASE 1"/>
    <property type="match status" value="1"/>
</dbReference>
<evidence type="ECO:0000259" key="8">
    <source>
        <dbReference type="Pfam" id="PF17846"/>
    </source>
</evidence>
<keyword evidence="13" id="KW-1185">Reference proteome</keyword>
<feature type="domain" description="Exoribonuclease Xrn1 D2/D3" evidence="11">
    <location>
        <begin position="971"/>
        <end position="1194"/>
    </location>
</feature>
<feature type="domain" description="Xrn1 helical" evidence="8">
    <location>
        <begin position="275"/>
        <end position="374"/>
    </location>
</feature>
<evidence type="ECO:0000259" key="10">
    <source>
        <dbReference type="Pfam" id="PF18332"/>
    </source>
</evidence>
<dbReference type="PIRSF" id="PIRSF006743">
    <property type="entry name" value="Exonuclease_Xnr1"/>
    <property type="match status" value="1"/>
</dbReference>
<dbReference type="InterPro" id="IPR016494">
    <property type="entry name" value="5_3_exoribonuclease_1"/>
</dbReference>
<dbReference type="InterPro" id="IPR041385">
    <property type="entry name" value="SH3_12"/>
</dbReference>
<feature type="region of interest" description="Disordered" evidence="6">
    <location>
        <begin position="1337"/>
        <end position="1509"/>
    </location>
</feature>
<evidence type="ECO:0000256" key="4">
    <source>
        <dbReference type="ARBA" id="ARBA00038299"/>
    </source>
</evidence>
<feature type="compositionally biased region" description="Gly residues" evidence="6">
    <location>
        <begin position="1409"/>
        <end position="1425"/>
    </location>
</feature>
<evidence type="ECO:0000259" key="7">
    <source>
        <dbReference type="Pfam" id="PF03159"/>
    </source>
</evidence>
<keyword evidence="2 5" id="KW-0378">Hydrolase</keyword>
<dbReference type="EMBL" id="AZHD01000002">
    <property type="protein sequence ID" value="OAA67002.1"/>
    <property type="molecule type" value="Genomic_DNA"/>
</dbReference>
<evidence type="ECO:0000256" key="3">
    <source>
        <dbReference type="ARBA" id="ARBA00022839"/>
    </source>
</evidence>
<dbReference type="STRING" id="1081102.A0A162JCN3"/>
<dbReference type="Pfam" id="PF18129">
    <property type="entry name" value="SH3_12"/>
    <property type="match status" value="1"/>
</dbReference>
<dbReference type="Pfam" id="PF03159">
    <property type="entry name" value="XRN_N"/>
    <property type="match status" value="1"/>
</dbReference>
<dbReference type="InterPro" id="IPR041412">
    <property type="entry name" value="Xrn1_helical"/>
</dbReference>
<dbReference type="Pfam" id="PF18332">
    <property type="entry name" value="XRN1_D1"/>
    <property type="match status" value="1"/>
</dbReference>
<dbReference type="GO" id="GO:0000184">
    <property type="term" value="P:nuclear-transcribed mRNA catabolic process, nonsense-mediated decay"/>
    <property type="evidence" value="ECO:0007669"/>
    <property type="project" value="UniProtKB-KW"/>
</dbReference>
<sequence length="1509" mass="168502">MGVPKFFRWLSERYPAISQLIAENRIPEFDCLYLDMNGIIHNCTHKDSDDAMFRMSEEEMFIRIFNYIEHLFGKIKPKQLFFMAVDGVAPRAKMNQQRSRRFRTALDVEMARKKAIQEGKELPTEEPFDSNCITPGTDFMARLSTQLKYFVNKKVSEDKEWQQCKIVLSGHDVPGEGEHKIMEYIRNAKAQKDYHPNMRHCLYGLDADLIMLGLLSHDPHFCLLREEVTFGRQSKTKSKELEHQNFYLMHLCIVREYLELEFQELKAANAMPFPFNMERIIDDFILMAFFVGNDFLPNLPRLHINEGALATMFAIYKRVLPHCEGYINEGGTVNLKRLGLLLEELSKEEFRFFEHEIEGEKWFQAKQMSHAPLGEGLTISSDKKRNGRHHRQHHANGGGGGASTGTSHAPTPTPDAATSLPTTNSKGKLVLSTFQKELWKHTIRKFVSKPTQRPLDLGTDLKAEDRKFVQDLADGLRLDWRTDEDGDGNRHLVLSFPADRLAAAQRTQTHDGHNKDDEDDEDDEREEEAQLALFRVMKKYDTAEVADISAEQNQEALDKLYMLKFQQWKDKYYQEKFYWSDSALPDEVRKLCENYVQGLQWVLYYYYRGIASWPWFYQYHYAPLISDVLKGLGADLNFKLGQPFRPFEQLMGVLPDRSKKIVPAVYWPLMTEETSPIIDFYPRDFELDMNGKKMEWEAVVKIPFIDESRLLAAMAPKNALLTDEEKERNEFGVPIEFTFQPDADFVYPSSLTGIFPEIQHCRCIMNIFELPPTEGLDFLHGLTDGALLNVSALAGFPSLATLPYTATLGFHGVNVFQQESRNASMVVNLSDSEARTKVESAKAKLGRRCHVGYPFLQEAKVVGVSDELFRYTLDEKGGVVQTHHGGKDIERWQSKARSIEEFYSRRLAILTGPVESLVHVHMLKGLVKTDDGSTVKEYGEVPAMETDYAAQVVVDEVVNEDERFIERAAVPIEEEFPVGSHAFYVGDYAYGRPLGVVGHKGNRMDVLVSVLKDKEPDFAHSIVLRADRRNRYQPSYAVAKALDLHPLSLSKITSSFYVFSVGGLKVNLGLNLKFEGKKQKVLGYSRKSATGWEFSNEAIKLIANYMVAFPDFFAGLKHLPQNRDIKDNDIWPDEATASKRVKEIGAWLKAQDTNNLERVPLDAEQLDSDVVSQVAAAADQASLANPATDPKLIGNVPRNAVLKPSDAEQRLGNQLFSLGDRVVYVQDSGKVPIAARGTVVGISRTAATKLLDVVFDTTFMSGTTLGERCPAFRGQMVLASSVLNLTNRQVVAGSRAAIERRPAASLTTLTVGSGYGHGHGHGTGRGAAASGIRQYRDAPAPAPLHGSWRGALNGGNRNGGRGGGSRQQQQQQQQHPQQPGPRPGSHLQHSSLVYRTGGPHQQQQQTQQQGGGGRGGSGVNGGRGGYNNNNNRGRGGSASASAVATTAAKIAVQESAAKSSEQPSYNAVPPPPNLDAGRGRGRGGRGRGRGRGGQQQSNRGNRGAAALQA</sequence>
<feature type="compositionally biased region" description="Low complexity" evidence="6">
    <location>
        <begin position="1494"/>
        <end position="1503"/>
    </location>
</feature>
<feature type="domain" description="5'-3' exoribonuclease 1 D1" evidence="10">
    <location>
        <begin position="781"/>
        <end position="967"/>
    </location>
</feature>
<dbReference type="Proteomes" id="UP000076874">
    <property type="component" value="Unassembled WGS sequence"/>
</dbReference>
<gene>
    <name evidence="12" type="ORF">SPI_01578</name>
</gene>
<feature type="compositionally biased region" description="Low complexity" evidence="6">
    <location>
        <begin position="1366"/>
        <end position="1377"/>
    </location>
</feature>
<keyword evidence="5" id="KW-0694">RNA-binding</keyword>
<keyword evidence="3 5" id="KW-0269">Exonuclease</keyword>
<evidence type="ECO:0000256" key="5">
    <source>
        <dbReference type="PIRNR" id="PIRNR006743"/>
    </source>
</evidence>
<evidence type="ECO:0000259" key="9">
    <source>
        <dbReference type="Pfam" id="PF18129"/>
    </source>
</evidence>
<dbReference type="InterPro" id="IPR014722">
    <property type="entry name" value="Rib_uL2_dom2"/>
</dbReference>
<reference evidence="12 13" key="1">
    <citation type="journal article" date="2016" name="Genome Biol. Evol.">
        <title>Divergent and convergent evolution of fungal pathogenicity.</title>
        <authorList>
            <person name="Shang Y."/>
            <person name="Xiao G."/>
            <person name="Zheng P."/>
            <person name="Cen K."/>
            <person name="Zhan S."/>
            <person name="Wang C."/>
        </authorList>
    </citation>
    <scope>NUCLEOTIDE SEQUENCE [LARGE SCALE GENOMIC DNA]</scope>
    <source>
        <strain evidence="12 13">RCEF 264</strain>
    </source>
</reference>
<dbReference type="GO" id="GO:0004534">
    <property type="term" value="F:5'-3' RNA exonuclease activity"/>
    <property type="evidence" value="ECO:0007669"/>
    <property type="project" value="UniProtKB-ARBA"/>
</dbReference>
<evidence type="ECO:0000256" key="1">
    <source>
        <dbReference type="ARBA" id="ARBA00022722"/>
    </source>
</evidence>
<feature type="compositionally biased region" description="Low complexity" evidence="6">
    <location>
        <begin position="1397"/>
        <end position="1408"/>
    </location>
</feature>
<dbReference type="GO" id="GO:0016075">
    <property type="term" value="P:rRNA catabolic process"/>
    <property type="evidence" value="ECO:0007669"/>
    <property type="project" value="TreeGrafter"/>
</dbReference>
<dbReference type="Gene3D" id="2.30.30.750">
    <property type="match status" value="1"/>
</dbReference>
<protein>
    <recommendedName>
        <fullName evidence="5">5'-3' exoribonuclease 1</fullName>
        <ecNumber evidence="5">3.1.13.-</ecNumber>
    </recommendedName>
</protein>
<dbReference type="InterPro" id="IPR047007">
    <property type="entry name" value="XRN1_D1_sf"/>
</dbReference>
<organism evidence="12 13">
    <name type="scientific">Niveomyces insectorum RCEF 264</name>
    <dbReference type="NCBI Taxonomy" id="1081102"/>
    <lineage>
        <taxon>Eukaryota</taxon>
        <taxon>Fungi</taxon>
        <taxon>Dikarya</taxon>
        <taxon>Ascomycota</taxon>
        <taxon>Pezizomycotina</taxon>
        <taxon>Sordariomycetes</taxon>
        <taxon>Hypocreomycetidae</taxon>
        <taxon>Hypocreales</taxon>
        <taxon>Cordycipitaceae</taxon>
        <taxon>Niveomyces</taxon>
    </lineage>
</organism>
<keyword evidence="1 5" id="KW-0540">Nuclease</keyword>
<dbReference type="Gene3D" id="2.170.260.40">
    <property type="match status" value="1"/>
</dbReference>
<feature type="domain" description="Xrn1 N-terminal" evidence="7">
    <location>
        <begin position="1"/>
        <end position="227"/>
    </location>
</feature>
<evidence type="ECO:0000313" key="13">
    <source>
        <dbReference type="Proteomes" id="UP000076874"/>
    </source>
</evidence>
<feature type="compositionally biased region" description="Low complexity" evidence="6">
    <location>
        <begin position="1426"/>
        <end position="1448"/>
    </location>
</feature>
<name>A0A162JCN3_9HYPO</name>
<feature type="domain" description="5'-3' exoribonuclease 1 SH3-like" evidence="9">
    <location>
        <begin position="1214"/>
        <end position="1284"/>
    </location>
</feature>
<proteinExistence type="inferred from homology"/>
<dbReference type="PANTHER" id="PTHR12341">
    <property type="entry name" value="5'-&gt;3' EXORIBONUCLEASE"/>
    <property type="match status" value="1"/>
</dbReference>
<evidence type="ECO:0000256" key="6">
    <source>
        <dbReference type="SAM" id="MobiDB-lite"/>
    </source>
</evidence>
<feature type="region of interest" description="Disordered" evidence="6">
    <location>
        <begin position="375"/>
        <end position="424"/>
    </location>
</feature>
<dbReference type="GO" id="GO:0003723">
    <property type="term" value="F:RNA binding"/>
    <property type="evidence" value="ECO:0007669"/>
    <property type="project" value="UniProtKB-KW"/>
</dbReference>
<evidence type="ECO:0000259" key="11">
    <source>
        <dbReference type="Pfam" id="PF18334"/>
    </source>
</evidence>
<feature type="compositionally biased region" description="Basic residues" evidence="6">
    <location>
        <begin position="385"/>
        <end position="394"/>
    </location>
</feature>
<comment type="caution">
    <text evidence="12">The sequence shown here is derived from an EMBL/GenBank/DDBJ whole genome shotgun (WGS) entry which is preliminary data.</text>
</comment>
<dbReference type="FunFam" id="3.40.50.12390:FF:000002">
    <property type="entry name" value="5'-3' exoribonuclease 1"/>
    <property type="match status" value="1"/>
</dbReference>
<dbReference type="Gene3D" id="2.30.30.30">
    <property type="match status" value="1"/>
</dbReference>